<keyword evidence="2" id="KW-1185">Reference proteome</keyword>
<dbReference type="EMBL" id="BJZV01000022">
    <property type="protein sequence ID" value="GEP11671.1"/>
    <property type="molecule type" value="Genomic_DNA"/>
</dbReference>
<dbReference type="OrthoDB" id="8453114at2"/>
<evidence type="ECO:0000313" key="2">
    <source>
        <dbReference type="Proteomes" id="UP000321750"/>
    </source>
</evidence>
<comment type="caution">
    <text evidence="1">The sequence shown here is derived from an EMBL/GenBank/DDBJ whole genome shotgun (WGS) entry which is preliminary data.</text>
</comment>
<dbReference type="Proteomes" id="UP000321750">
    <property type="component" value="Unassembled WGS sequence"/>
</dbReference>
<protein>
    <submittedName>
        <fullName evidence="1">Uncharacterized protein</fullName>
    </submittedName>
</protein>
<name>A0A512JNY9_9HYPH</name>
<organism evidence="1 2">
    <name type="scientific">Methylobacterium gnaphalii</name>
    <dbReference type="NCBI Taxonomy" id="1010610"/>
    <lineage>
        <taxon>Bacteria</taxon>
        <taxon>Pseudomonadati</taxon>
        <taxon>Pseudomonadota</taxon>
        <taxon>Alphaproteobacteria</taxon>
        <taxon>Hyphomicrobiales</taxon>
        <taxon>Methylobacteriaceae</taxon>
        <taxon>Methylobacterium</taxon>
    </lineage>
</organism>
<reference evidence="1 2" key="1">
    <citation type="submission" date="2019-07" db="EMBL/GenBank/DDBJ databases">
        <title>Whole genome shotgun sequence of Methylobacterium gnaphalii NBRC 107716.</title>
        <authorList>
            <person name="Hosoyama A."/>
            <person name="Uohara A."/>
            <person name="Ohji S."/>
            <person name="Ichikawa N."/>
        </authorList>
    </citation>
    <scope>NUCLEOTIDE SEQUENCE [LARGE SCALE GENOMIC DNA]</scope>
    <source>
        <strain evidence="1 2">NBRC 107716</strain>
    </source>
</reference>
<accession>A0A512JNY9</accession>
<dbReference type="RefSeq" id="WP_147048089.1">
    <property type="nucleotide sequence ID" value="NZ_BJZV01000022.1"/>
</dbReference>
<proteinExistence type="predicted"/>
<sequence length="64" mass="7577">MTNAQMARAFNEWMRRFIEEPDQFAREFEEVNRYLTDQGDGREPTYGETCTAYLHELSKQLPAS</sequence>
<evidence type="ECO:0000313" key="1">
    <source>
        <dbReference type="EMBL" id="GEP11671.1"/>
    </source>
</evidence>
<dbReference type="AlphaFoldDB" id="A0A512JNY9"/>
<gene>
    <name evidence="1" type="ORF">MGN01_35160</name>
</gene>